<sequence>MGALGVQSEKQGADQAVRHGRAMPARTAGVESLLQRGNSKEGTAFLNKIPWIRPVLVRPMSDPSNKISPIRT</sequence>
<evidence type="ECO:0000256" key="1">
    <source>
        <dbReference type="SAM" id="MobiDB-lite"/>
    </source>
</evidence>
<dbReference type="Proteomes" id="UP000628109">
    <property type="component" value="Unassembled WGS sequence"/>
</dbReference>
<feature type="region of interest" description="Disordered" evidence="1">
    <location>
        <begin position="1"/>
        <end position="22"/>
    </location>
</feature>
<gene>
    <name evidence="2" type="ORF">GCM10019071_00590</name>
</gene>
<evidence type="ECO:0000313" key="3">
    <source>
        <dbReference type="Proteomes" id="UP000628109"/>
    </source>
</evidence>
<organism evidence="2 3">
    <name type="scientific">Sphingobium fuliginis (strain ATCC 27551)</name>
    <dbReference type="NCBI Taxonomy" id="336203"/>
    <lineage>
        <taxon>Bacteria</taxon>
        <taxon>Pseudomonadati</taxon>
        <taxon>Pseudomonadota</taxon>
        <taxon>Alphaproteobacteria</taxon>
        <taxon>Sphingomonadales</taxon>
        <taxon>Sphingomonadaceae</taxon>
        <taxon>Sphingobium</taxon>
    </lineage>
</organism>
<protein>
    <submittedName>
        <fullName evidence="2">Uncharacterized protein</fullName>
    </submittedName>
</protein>
<reference evidence="3" key="1">
    <citation type="journal article" date="2019" name="Int. J. Syst. Evol. Microbiol.">
        <title>The Global Catalogue of Microorganisms (GCM) 10K type strain sequencing project: providing services to taxonomists for standard genome sequencing and annotation.</title>
        <authorList>
            <consortium name="The Broad Institute Genomics Platform"/>
            <consortium name="The Broad Institute Genome Sequencing Center for Infectious Disease"/>
            <person name="Wu L."/>
            <person name="Ma J."/>
        </authorList>
    </citation>
    <scope>NUCLEOTIDE SEQUENCE [LARGE SCALE GENOMIC DNA]</scope>
    <source>
        <strain evidence="3">CCM 7327</strain>
    </source>
</reference>
<accession>A0ABQ1ELB7</accession>
<evidence type="ECO:0000313" key="2">
    <source>
        <dbReference type="EMBL" id="GFZ76314.1"/>
    </source>
</evidence>
<keyword evidence="3" id="KW-1185">Reference proteome</keyword>
<dbReference type="EMBL" id="BMDU01000001">
    <property type="protein sequence ID" value="GFZ76314.1"/>
    <property type="molecule type" value="Genomic_DNA"/>
</dbReference>
<comment type="caution">
    <text evidence="2">The sequence shown here is derived from an EMBL/GenBank/DDBJ whole genome shotgun (WGS) entry which is preliminary data.</text>
</comment>
<proteinExistence type="predicted"/>
<name>A0ABQ1ELB7_SPHSA</name>